<organism evidence="3 4">
    <name type="scientific">Streptomyces daqingensis</name>
    <dbReference type="NCBI Taxonomy" id="1472640"/>
    <lineage>
        <taxon>Bacteria</taxon>
        <taxon>Bacillati</taxon>
        <taxon>Actinomycetota</taxon>
        <taxon>Actinomycetes</taxon>
        <taxon>Kitasatosporales</taxon>
        <taxon>Streptomycetaceae</taxon>
        <taxon>Streptomyces</taxon>
    </lineage>
</organism>
<dbReference type="RefSeq" id="WP_229711758.1">
    <property type="nucleotide sequence ID" value="NZ_BMMP01000005.1"/>
</dbReference>
<dbReference type="PRINTS" id="PR00111">
    <property type="entry name" value="ABHYDROLASE"/>
</dbReference>
<protein>
    <submittedName>
        <fullName evidence="3">Alpha/beta hydrolase</fullName>
    </submittedName>
</protein>
<dbReference type="Gene3D" id="3.40.50.1820">
    <property type="entry name" value="alpha/beta hydrolase"/>
    <property type="match status" value="1"/>
</dbReference>
<dbReference type="SUPFAM" id="SSF53474">
    <property type="entry name" value="alpha/beta-Hydrolases"/>
    <property type="match status" value="1"/>
</dbReference>
<proteinExistence type="predicted"/>
<dbReference type="GO" id="GO:0016787">
    <property type="term" value="F:hydrolase activity"/>
    <property type="evidence" value="ECO:0007669"/>
    <property type="project" value="UniProtKB-KW"/>
</dbReference>
<feature type="domain" description="AB hydrolase-1" evidence="2">
    <location>
        <begin position="43"/>
        <end position="272"/>
    </location>
</feature>
<gene>
    <name evidence="3" type="ORF">GCM10012287_20630</name>
</gene>
<evidence type="ECO:0000313" key="3">
    <source>
        <dbReference type="EMBL" id="GGO47598.1"/>
    </source>
</evidence>
<evidence type="ECO:0000259" key="2">
    <source>
        <dbReference type="Pfam" id="PF00561"/>
    </source>
</evidence>
<evidence type="ECO:0000313" key="4">
    <source>
        <dbReference type="Proteomes" id="UP000631535"/>
    </source>
</evidence>
<comment type="caution">
    <text evidence="3">The sequence shown here is derived from an EMBL/GenBank/DDBJ whole genome shotgun (WGS) entry which is preliminary data.</text>
</comment>
<dbReference type="InterPro" id="IPR029058">
    <property type="entry name" value="AB_hydrolase_fold"/>
</dbReference>
<keyword evidence="3" id="KW-0378">Hydrolase</keyword>
<dbReference type="EMBL" id="BMMP01000005">
    <property type="protein sequence ID" value="GGO47598.1"/>
    <property type="molecule type" value="Genomic_DNA"/>
</dbReference>
<accession>A0ABQ2M9N7</accession>
<evidence type="ECO:0000256" key="1">
    <source>
        <dbReference type="SAM" id="MobiDB-lite"/>
    </source>
</evidence>
<reference evidence="4" key="1">
    <citation type="journal article" date="2019" name="Int. J. Syst. Evol. Microbiol.">
        <title>The Global Catalogue of Microorganisms (GCM) 10K type strain sequencing project: providing services to taxonomists for standard genome sequencing and annotation.</title>
        <authorList>
            <consortium name="The Broad Institute Genomics Platform"/>
            <consortium name="The Broad Institute Genome Sequencing Center for Infectious Disease"/>
            <person name="Wu L."/>
            <person name="Ma J."/>
        </authorList>
    </citation>
    <scope>NUCLEOTIDE SEQUENCE [LARGE SCALE GENOMIC DNA]</scope>
    <source>
        <strain evidence="4">CGMCC 4.7178</strain>
    </source>
</reference>
<name>A0ABQ2M9N7_9ACTN</name>
<dbReference type="PANTHER" id="PTHR43798">
    <property type="entry name" value="MONOACYLGLYCEROL LIPASE"/>
    <property type="match status" value="1"/>
</dbReference>
<keyword evidence="4" id="KW-1185">Reference proteome</keyword>
<feature type="region of interest" description="Disordered" evidence="1">
    <location>
        <begin position="1"/>
        <end position="25"/>
    </location>
</feature>
<dbReference type="Pfam" id="PF00561">
    <property type="entry name" value="Abhydrolase_1"/>
    <property type="match status" value="1"/>
</dbReference>
<dbReference type="Proteomes" id="UP000631535">
    <property type="component" value="Unassembled WGS sequence"/>
</dbReference>
<dbReference type="InterPro" id="IPR000073">
    <property type="entry name" value="AB_hydrolase_1"/>
</dbReference>
<dbReference type="InterPro" id="IPR050266">
    <property type="entry name" value="AB_hydrolase_sf"/>
</dbReference>
<sequence>MNEEGSPRGGESGTPPRGASPAHHASDIAGRTVAWVDFGGCGPPLLALHGTFGRGSVFAPLARCAEGRFRIIAPDLRGHGHSARAEDYGARAFVADAAAFVEHLGLGPLPVLGHSRGGVVAFQLAAAYPETVSSLIVEDVGAVLRRPEVAHPVLDVRGWPRSAASREELGAAIEAAGVPDGGYFLQSAVRRRTPEGTRWELLFDWDDMMAVQDSGMGDWWADWLGSSCPALLLRGGESPMLSAAAAREMCRRRSRTRLVEFPGAGHWVHDDDAEGVAEAIADFLAR</sequence>